<feature type="compositionally biased region" description="Polar residues" evidence="11">
    <location>
        <begin position="460"/>
        <end position="473"/>
    </location>
</feature>
<dbReference type="Pfam" id="PF00118">
    <property type="entry name" value="Cpn60_TCP1"/>
    <property type="match status" value="1"/>
</dbReference>
<feature type="region of interest" description="Disordered" evidence="11">
    <location>
        <begin position="667"/>
        <end position="722"/>
    </location>
</feature>
<dbReference type="Gene3D" id="3.30.800.10">
    <property type="entry name" value="Phosphatidylinositol Phosphate Kinase II Beta"/>
    <property type="match status" value="1"/>
</dbReference>
<keyword evidence="15" id="KW-1185">Reference proteome</keyword>
<gene>
    <name evidence="14" type="ORF">EJ06DRAFT_489299</name>
</gene>
<keyword evidence="8 10" id="KW-0067">ATP-binding</keyword>
<dbReference type="GO" id="GO:0005524">
    <property type="term" value="F:ATP binding"/>
    <property type="evidence" value="ECO:0007669"/>
    <property type="project" value="UniProtKB-UniRule"/>
</dbReference>
<feature type="compositionally biased region" description="Polar residues" evidence="11">
    <location>
        <begin position="609"/>
        <end position="618"/>
    </location>
</feature>
<sequence length="2333" mass="260530">MARSRSPSASSALSSISSRPTLDKEALSLALDQIHTSASRTDTLTTFDDFAAPPRPTSSNETKTFNAGEIVPGGLSGLYSRIKASVGAARDAVSGTTVDSADDASLKSVKPKPLVAKVSVATTAVNAESTPSSRLQSPLSAKFSDAPVTVSESSEFPGKLPPPPQERLQPGSAESLVRAPKGGDRSPDSARRKQSSGEASMSRPRPSDASLEGTILLRPADPLVPGIKLQDTRLKQVGFGVSRDGPVDPARPRNVVTSAPTSKGAPFVQMLDFRSRQDSSGPLAEVSGSFQGSGEPSATPNLLSAAGSNSRPPLLQIGASHLPGYRPSRSNSSEGDFSSVATMIAPVRRPHYEDIEEHPRPTHVDEDHISRMRSKILAKELWMRDENAKDCFYCGDTFSAFRRKHHCRICGNIFDSKCTTLVDGKMFGQSGRIRVCTGCEGIVYGTDDDSSEYSDDGSVAHQTSPRNTADWTPLVGQQNWESGAQDDHLTVGTPTMGIPVSWESKRRSAVIEFDNEPSLARPSSSRSLRSLSGHPRSSTHRRHLSRHGHQHMKSLKGLTDDRAPFQGHDMESVNKGFLLPAFHHDNIIDPDLAPFLSDDGSSEEDTPSIFATLNSDPHSPTRGETDRSGFGGLFSSVRRGKTWADRNVPIGHASGADTMSMLGRANSRHNRKRTLSVSSIYHPRPSPRRTKSKSLLNGFSSNMPASLMPTGTPKNPPLPSRGPNKMMRSASMRGASAPVVELNQASLLHVRRMLKQMLQDAQIPNSRRWEKALRPILLQCTDDVNPDIQRNDDIDVRHYIKLKKIPGGKPGDTSYVSGVVFTKNLALKSMPRSIPQPRIAIVAFPIEYTRHEQHFMSLEPVIAQEREYLWNLVKRIAALNPQVLLVEKNVAGLALDFLEQAGIAVICNVKPSVLNAVARCTQTRLITSPDKLAIDPSQLGRCGSFDVKTYVHGKMKKTFVYISGCQKDLGCTIVLRGAEMSYLRKLKRITEFMCFVVYNLKLETCVMRDEFVLIPAVLPGGTLNTERREASPALETSGSEKVQNGEGDNDEMITQESEAVKAQPVAPGAETARPAPVATPSFYNDVVEKHQTRVISSSPFVKFTQPYLLTQARELEAKLEQLKSLRDQYLSDSEDTSNSDPHHFELVEPEMVHRVVEKPSKQVRDFLFAVHNAEYEKARHHYLTQKRQWEMYLTNNASLFDPFNHQRIAVLYSMVNTRTSTPCAGPDIIALSFYNEHDLEHFFLPDIPLGQYVEDLCQGADSLCSANGCEDPMFNHHRQYVHGDGQMSVMVQSYPARIRGMQNTVLMWSCCRICQRETGPMPMSENTWKYSFGKYLELTFWSTELHPRSSECTHDIHRDHYRYFGFNNIAVRVQWDPVNLHEIIVPKPTITWKVDSDLKIKNQQYHRFKERLDRFMTSLKTRIRSINIESIAPEKQEACKAAIEELMQRANDDHTALVHNLQEKYMTSRYYEVIPMNRAARAIHENSIAWDDAFAEFEKNFFPSEKDIRRLAAIQLKKLFLERDESTSSIPTVDESLEEKDIVPETPEVSRKLSTMSPEDTHNALSTIVKEQQLSEKDGMHSSTEESTLATSKSSTATVESPIEALEHESVKHLDLAVSSEFPSPAVPEMKEVAPNLPPEPPTPQALELSPQVTKSVEQMRTSPDKAEAPETPMVESKIPRPTPELRRPGPRISPPLFRTHSQPAAGFIPRAQSSAALPTNSSTTNLNTIRPEKLSRMIADPARRMNSTGFRGGRAISQSLIPRSVAGPSSVKKDSRVSTLAKHFEQLSREFEKQRMRDREMRVERGRQARAYPLGSSKPIVSVYRDAHEAVQEPESEGQSRMESSAVTESTAETGTSTEPISTGDASSLAETPVDIEAPPEDEHEAGEPVEGEPEGEGSDADHVSVEDHDLPETTASHSPTDSSLELTLELPKHEKTSLMRMLTSFWSERSASGWAPLEYPFASNEHVWGDSDVIVREDEPSSIIALALSSNDYLEKVANFRGIDSEEESVERNLRHPKNTNIKYEFQNRGVRAQCKIFYAESFDALRRKTAVAERFVESLSRSLKWDSKGGKTKSLFLKTMDDRFVLKSLSQVEVNAFFKFAPNYFAFMHQTLFHGLPSVIAKMFGLFQVTIRNAASGTEFNWYMLVMENLFYERTPNRRFDLKGSMRNRKIHSTGDSDEVLLDENLVDLIFEKPIFVREHTMKLLRASVWNDTLFLSKQNVMDYSLMAGFDDEEMEIVVGIIDCIRTYTWDKKLETWIKDRGKNKPTVTSPKDYRNRFRIAMGKYILQAPNSWHQFQTAHIQGRPVRLRSGYEDHAPGGHGIEGERLDEE</sequence>
<dbReference type="GO" id="GO:0010008">
    <property type="term" value="C:endosome membrane"/>
    <property type="evidence" value="ECO:0007669"/>
    <property type="project" value="TreeGrafter"/>
</dbReference>
<dbReference type="OrthoDB" id="158357at2759"/>
<dbReference type="InterPro" id="IPR027409">
    <property type="entry name" value="GroEL-like_apical_dom_sf"/>
</dbReference>
<feature type="compositionally biased region" description="Polar residues" evidence="11">
    <location>
        <begin position="125"/>
        <end position="139"/>
    </location>
</feature>
<evidence type="ECO:0000256" key="9">
    <source>
        <dbReference type="PROSITE-ProRule" id="PRU00091"/>
    </source>
</evidence>
<evidence type="ECO:0000256" key="11">
    <source>
        <dbReference type="SAM" id="MobiDB-lite"/>
    </source>
</evidence>
<dbReference type="Proteomes" id="UP000799640">
    <property type="component" value="Unassembled WGS sequence"/>
</dbReference>
<dbReference type="Gene3D" id="3.30.810.10">
    <property type="entry name" value="2-Layer Sandwich"/>
    <property type="match status" value="1"/>
</dbReference>
<evidence type="ECO:0000256" key="5">
    <source>
        <dbReference type="ARBA" id="ARBA00022771"/>
    </source>
</evidence>
<evidence type="ECO:0000256" key="8">
    <source>
        <dbReference type="ARBA" id="ARBA00022840"/>
    </source>
</evidence>
<dbReference type="PANTHER" id="PTHR45748:SF7">
    <property type="entry name" value="1-PHOSPHATIDYLINOSITOL 3-PHOSPHATE 5-KINASE-RELATED"/>
    <property type="match status" value="1"/>
</dbReference>
<keyword evidence="3" id="KW-0479">Metal-binding</keyword>
<evidence type="ECO:0000313" key="15">
    <source>
        <dbReference type="Proteomes" id="UP000799640"/>
    </source>
</evidence>
<evidence type="ECO:0000259" key="13">
    <source>
        <dbReference type="PROSITE" id="PS51455"/>
    </source>
</evidence>
<feature type="region of interest" description="Disordered" evidence="11">
    <location>
        <begin position="2312"/>
        <end position="2333"/>
    </location>
</feature>
<feature type="region of interest" description="Disordered" evidence="11">
    <location>
        <begin position="276"/>
        <end position="339"/>
    </location>
</feature>
<dbReference type="InterPro" id="IPR000306">
    <property type="entry name" value="Znf_FYVE"/>
</dbReference>
<dbReference type="InterPro" id="IPR027483">
    <property type="entry name" value="PInositol-4-P-4/5-kinase_C_sf"/>
</dbReference>
<feature type="compositionally biased region" description="Low complexity" evidence="11">
    <location>
        <begin position="517"/>
        <end position="536"/>
    </location>
</feature>
<dbReference type="CDD" id="cd17300">
    <property type="entry name" value="PIPKc_PIKfyve"/>
    <property type="match status" value="1"/>
</dbReference>
<dbReference type="SUPFAM" id="SSF52029">
    <property type="entry name" value="GroEL apical domain-like"/>
    <property type="match status" value="1"/>
</dbReference>
<dbReference type="EMBL" id="ML996690">
    <property type="protein sequence ID" value="KAF2402745.1"/>
    <property type="molecule type" value="Genomic_DNA"/>
</dbReference>
<dbReference type="Gene3D" id="3.50.7.10">
    <property type="entry name" value="GroEL"/>
    <property type="match status" value="1"/>
</dbReference>
<evidence type="ECO:0000259" key="12">
    <source>
        <dbReference type="PROSITE" id="PS50178"/>
    </source>
</evidence>
<feature type="region of interest" description="Disordered" evidence="11">
    <location>
        <begin position="1"/>
        <end position="21"/>
    </location>
</feature>
<organism evidence="14 15">
    <name type="scientific">Trichodelitschia bisporula</name>
    <dbReference type="NCBI Taxonomy" id="703511"/>
    <lineage>
        <taxon>Eukaryota</taxon>
        <taxon>Fungi</taxon>
        <taxon>Dikarya</taxon>
        <taxon>Ascomycota</taxon>
        <taxon>Pezizomycotina</taxon>
        <taxon>Dothideomycetes</taxon>
        <taxon>Dothideomycetes incertae sedis</taxon>
        <taxon>Phaeotrichales</taxon>
        <taxon>Phaeotrichaceae</taxon>
        <taxon>Trichodelitschia</taxon>
    </lineage>
</organism>
<evidence type="ECO:0000256" key="3">
    <source>
        <dbReference type="ARBA" id="ARBA00022723"/>
    </source>
</evidence>
<dbReference type="GO" id="GO:0008270">
    <property type="term" value="F:zinc ion binding"/>
    <property type="evidence" value="ECO:0007669"/>
    <property type="project" value="UniProtKB-KW"/>
</dbReference>
<dbReference type="GO" id="GO:0000285">
    <property type="term" value="F:1-phosphatidylinositol-3-phosphate 5-kinase activity"/>
    <property type="evidence" value="ECO:0007669"/>
    <property type="project" value="UniProtKB-EC"/>
</dbReference>
<feature type="region of interest" description="Disordered" evidence="11">
    <location>
        <begin position="450"/>
        <end position="473"/>
    </location>
</feature>
<feature type="region of interest" description="Disordered" evidence="11">
    <location>
        <begin position="240"/>
        <end position="261"/>
    </location>
</feature>
<feature type="compositionally biased region" description="Basic and acidic residues" evidence="11">
    <location>
        <begin position="1573"/>
        <end position="1584"/>
    </location>
</feature>
<evidence type="ECO:0000256" key="10">
    <source>
        <dbReference type="PROSITE-ProRule" id="PRU00781"/>
    </source>
</evidence>
<dbReference type="InterPro" id="IPR002498">
    <property type="entry name" value="PInositol-4-P-4/5-kinase_core"/>
</dbReference>
<feature type="compositionally biased region" description="Polar residues" evidence="11">
    <location>
        <begin position="288"/>
        <end position="311"/>
    </location>
</feature>
<dbReference type="InterPro" id="IPR011011">
    <property type="entry name" value="Znf_FYVE_PHD"/>
</dbReference>
<evidence type="ECO:0000256" key="7">
    <source>
        <dbReference type="ARBA" id="ARBA00022833"/>
    </source>
</evidence>
<dbReference type="InterPro" id="IPR027484">
    <property type="entry name" value="PInositol-4-P-5-kinase_N"/>
</dbReference>
<dbReference type="GO" id="GO:0000329">
    <property type="term" value="C:fungal-type vacuole membrane"/>
    <property type="evidence" value="ECO:0007669"/>
    <property type="project" value="TreeGrafter"/>
</dbReference>
<dbReference type="GO" id="GO:0046854">
    <property type="term" value="P:phosphatidylinositol phosphate biosynthetic process"/>
    <property type="evidence" value="ECO:0007669"/>
    <property type="project" value="TreeGrafter"/>
</dbReference>
<feature type="region of interest" description="Disordered" evidence="11">
    <location>
        <begin position="89"/>
        <end position="108"/>
    </location>
</feature>
<feature type="region of interest" description="Disordered" evidence="11">
    <location>
        <begin position="1631"/>
        <end position="1690"/>
    </location>
</feature>
<feature type="region of interest" description="Disordered" evidence="11">
    <location>
        <begin position="1025"/>
        <end position="1048"/>
    </location>
</feature>
<dbReference type="SMART" id="SM00064">
    <property type="entry name" value="FYVE"/>
    <property type="match status" value="1"/>
</dbReference>
<feature type="compositionally biased region" description="Polar residues" evidence="11">
    <location>
        <begin position="328"/>
        <end position="339"/>
    </location>
</feature>
<feature type="compositionally biased region" description="Polar residues" evidence="11">
    <location>
        <begin position="693"/>
        <end position="704"/>
    </location>
</feature>
<dbReference type="SUPFAM" id="SSF56104">
    <property type="entry name" value="SAICAR synthase-like"/>
    <property type="match status" value="1"/>
</dbReference>
<feature type="region of interest" description="Disordered" evidence="11">
    <location>
        <begin position="513"/>
        <end position="553"/>
    </location>
</feature>
<dbReference type="Pfam" id="PF01504">
    <property type="entry name" value="PIP5K"/>
    <property type="match status" value="1"/>
</dbReference>
<feature type="compositionally biased region" description="Basic and acidic residues" evidence="11">
    <location>
        <begin position="181"/>
        <end position="191"/>
    </location>
</feature>
<dbReference type="FunFam" id="3.30.810.10:FF:000001">
    <property type="entry name" value="1-phosphatidylinositol 3-phosphate 5-kinase FAB1"/>
    <property type="match status" value="1"/>
</dbReference>
<dbReference type="PROSITE" id="PS51455">
    <property type="entry name" value="PIPK"/>
    <property type="match status" value="1"/>
</dbReference>
<feature type="region of interest" description="Disordered" evidence="11">
    <location>
        <begin position="597"/>
        <end position="631"/>
    </location>
</feature>
<feature type="compositionally biased region" description="Low complexity" evidence="11">
    <location>
        <begin position="1585"/>
        <end position="1598"/>
    </location>
</feature>
<evidence type="ECO:0000256" key="1">
    <source>
        <dbReference type="ARBA" id="ARBA00012009"/>
    </source>
</evidence>
<name>A0A6G1I437_9PEZI</name>
<dbReference type="InterPro" id="IPR002423">
    <property type="entry name" value="Cpn60/GroEL/TCP-1"/>
</dbReference>
<dbReference type="InterPro" id="IPR017455">
    <property type="entry name" value="Znf_FYVE-rel"/>
</dbReference>
<keyword evidence="5 9" id="KW-0863">Zinc-finger</keyword>
<feature type="domain" description="PIPK" evidence="13">
    <location>
        <begin position="1965"/>
        <end position="2289"/>
    </location>
</feature>
<feature type="region of interest" description="Disordered" evidence="11">
    <location>
        <begin position="1572"/>
        <end position="1600"/>
    </location>
</feature>
<keyword evidence="2 10" id="KW-0808">Transferase</keyword>
<keyword evidence="4 10" id="KW-0547">Nucleotide-binding</keyword>
<dbReference type="PROSITE" id="PS50178">
    <property type="entry name" value="ZF_FYVE"/>
    <property type="match status" value="1"/>
</dbReference>
<dbReference type="PANTHER" id="PTHR45748">
    <property type="entry name" value="1-PHOSPHATIDYLINOSITOL 3-PHOSPHATE 5-KINASE-RELATED"/>
    <property type="match status" value="1"/>
</dbReference>
<dbReference type="InterPro" id="IPR013083">
    <property type="entry name" value="Znf_RING/FYVE/PHD"/>
</dbReference>
<feature type="region of interest" description="Disordered" evidence="11">
    <location>
        <begin position="125"/>
        <end position="213"/>
    </location>
</feature>
<dbReference type="Pfam" id="PF01363">
    <property type="entry name" value="FYVE"/>
    <property type="match status" value="1"/>
</dbReference>
<proteinExistence type="predicted"/>
<dbReference type="FunFam" id="3.30.40.10:FF:000283">
    <property type="entry name" value="1-phosphatidylinositol-3-phosphate 5-kinase (Fab1)"/>
    <property type="match status" value="1"/>
</dbReference>
<feature type="compositionally biased region" description="Basic and acidic residues" evidence="11">
    <location>
        <begin position="2313"/>
        <end position="2333"/>
    </location>
</feature>
<reference evidence="14" key="1">
    <citation type="journal article" date="2020" name="Stud. Mycol.">
        <title>101 Dothideomycetes genomes: a test case for predicting lifestyles and emergence of pathogens.</title>
        <authorList>
            <person name="Haridas S."/>
            <person name="Albert R."/>
            <person name="Binder M."/>
            <person name="Bloem J."/>
            <person name="Labutti K."/>
            <person name="Salamov A."/>
            <person name="Andreopoulos B."/>
            <person name="Baker S."/>
            <person name="Barry K."/>
            <person name="Bills G."/>
            <person name="Bluhm B."/>
            <person name="Cannon C."/>
            <person name="Castanera R."/>
            <person name="Culley D."/>
            <person name="Daum C."/>
            <person name="Ezra D."/>
            <person name="Gonzalez J."/>
            <person name="Henrissat B."/>
            <person name="Kuo A."/>
            <person name="Liang C."/>
            <person name="Lipzen A."/>
            <person name="Lutzoni F."/>
            <person name="Magnuson J."/>
            <person name="Mondo S."/>
            <person name="Nolan M."/>
            <person name="Ohm R."/>
            <person name="Pangilinan J."/>
            <person name="Park H.-J."/>
            <person name="Ramirez L."/>
            <person name="Alfaro M."/>
            <person name="Sun H."/>
            <person name="Tritt A."/>
            <person name="Yoshinaga Y."/>
            <person name="Zwiers L.-H."/>
            <person name="Turgeon B."/>
            <person name="Goodwin S."/>
            <person name="Spatafora J."/>
            <person name="Crous P."/>
            <person name="Grigoriev I."/>
        </authorList>
    </citation>
    <scope>NUCLEOTIDE SEQUENCE</scope>
    <source>
        <strain evidence="14">CBS 262.69</strain>
    </source>
</reference>
<feature type="compositionally biased region" description="Polar residues" evidence="11">
    <location>
        <begin position="1861"/>
        <end position="1871"/>
    </location>
</feature>
<keyword evidence="7" id="KW-0862">Zinc</keyword>
<feature type="region of interest" description="Disordered" evidence="11">
    <location>
        <begin position="1828"/>
        <end position="1906"/>
    </location>
</feature>
<dbReference type="Gene3D" id="3.30.40.10">
    <property type="entry name" value="Zinc/RING finger domain, C3HC4 (zinc finger)"/>
    <property type="match status" value="1"/>
</dbReference>
<feature type="domain" description="FYVE-type" evidence="12">
    <location>
        <begin position="385"/>
        <end position="439"/>
    </location>
</feature>
<feature type="compositionally biased region" description="Acidic residues" evidence="11">
    <location>
        <begin position="1879"/>
        <end position="1900"/>
    </location>
</feature>
<feature type="compositionally biased region" description="Basic residues" evidence="11">
    <location>
        <begin position="537"/>
        <end position="553"/>
    </location>
</feature>
<dbReference type="SUPFAM" id="SSF57903">
    <property type="entry name" value="FYVE/PHD zinc finger"/>
    <property type="match status" value="1"/>
</dbReference>
<protein>
    <recommendedName>
        <fullName evidence="1">1-phosphatidylinositol-3-phosphate 5-kinase</fullName>
        <ecNumber evidence="1">2.7.1.150</ecNumber>
    </recommendedName>
</protein>
<evidence type="ECO:0000313" key="14">
    <source>
        <dbReference type="EMBL" id="KAF2402745.1"/>
    </source>
</evidence>
<evidence type="ECO:0000256" key="4">
    <source>
        <dbReference type="ARBA" id="ARBA00022741"/>
    </source>
</evidence>
<feature type="compositionally biased region" description="Low complexity" evidence="11">
    <location>
        <begin position="1"/>
        <end position="19"/>
    </location>
</feature>
<accession>A0A6G1I437</accession>
<dbReference type="FunFam" id="3.50.7.10:FF:000007">
    <property type="entry name" value="1-phosphatidylinositol 3-phosphate 5-kinase isoform X1"/>
    <property type="match status" value="1"/>
</dbReference>
<keyword evidence="6 10" id="KW-0418">Kinase</keyword>
<feature type="compositionally biased region" description="Low complexity" evidence="11">
    <location>
        <begin position="1844"/>
        <end position="1860"/>
    </location>
</feature>
<feature type="compositionally biased region" description="Polar residues" evidence="11">
    <location>
        <begin position="1651"/>
        <end position="1662"/>
    </location>
</feature>
<dbReference type="EC" id="2.7.1.150" evidence="1"/>
<dbReference type="InterPro" id="IPR044769">
    <property type="entry name" value="PIKfyve_PIPKc"/>
</dbReference>
<dbReference type="CDD" id="cd03334">
    <property type="entry name" value="Fab1_TCP"/>
    <property type="match status" value="1"/>
</dbReference>
<feature type="region of interest" description="Disordered" evidence="11">
    <location>
        <begin position="45"/>
        <end position="70"/>
    </location>
</feature>
<evidence type="ECO:0000256" key="6">
    <source>
        <dbReference type="ARBA" id="ARBA00022777"/>
    </source>
</evidence>
<evidence type="ECO:0000256" key="2">
    <source>
        <dbReference type="ARBA" id="ARBA00022679"/>
    </source>
</evidence>
<dbReference type="SMART" id="SM00330">
    <property type="entry name" value="PIPKc"/>
    <property type="match status" value="1"/>
</dbReference>